<evidence type="ECO:0000313" key="3">
    <source>
        <dbReference type="Proteomes" id="UP000276133"/>
    </source>
</evidence>
<gene>
    <name evidence="2" type="ORF">BpHYR1_007401</name>
</gene>
<name>A0A3M7PLD7_BRAPC</name>
<dbReference type="PANTHER" id="PTHR21634">
    <property type="entry name" value="RE13835P"/>
    <property type="match status" value="1"/>
</dbReference>
<dbReference type="OrthoDB" id="10051712at2759"/>
<dbReference type="STRING" id="10195.A0A3M7PLD7"/>
<organism evidence="2 3">
    <name type="scientific">Brachionus plicatilis</name>
    <name type="common">Marine rotifer</name>
    <name type="synonym">Brachionus muelleri</name>
    <dbReference type="NCBI Taxonomy" id="10195"/>
    <lineage>
        <taxon>Eukaryota</taxon>
        <taxon>Metazoa</taxon>
        <taxon>Spiralia</taxon>
        <taxon>Gnathifera</taxon>
        <taxon>Rotifera</taxon>
        <taxon>Eurotatoria</taxon>
        <taxon>Monogononta</taxon>
        <taxon>Pseudotrocha</taxon>
        <taxon>Ploima</taxon>
        <taxon>Brachionidae</taxon>
        <taxon>Brachionus</taxon>
    </lineage>
</organism>
<sequence length="403" mass="44169">IENNHYPRYKIGVAILYCLPSSNRKRNASLSASSGRAHSGLLSPGGCSPQKTCLAQSPAISSPLAHSNSINIDQSRAKKHAKRASGGPAASSFGQRLIGQFDEYARSFNSLYSSPRLASPAWLSLVKTKSVPRHQRDQQSASSISNTLIGHFVHLATLQHRAAPASPSHFILLNKFEFKKNFFPKQQKAASHKKEQLFLKILLSTLLRHHLSWVHTVLPAAHELLAAHPSGLRKHQADWTHKLQKTNPYNPLWAQLSDLHGAVNQPLKLVRCVVLGKNRPLVERILFVCSYFMRCGSSSYFDVQAESFDFGNLSADESAVRINLRQMCEAKLDPVAHLTSVLNSSAVSSSSSSMGSVSVSPFGHNLSPVSKADAATSAHELPLIGSKLRHNASRSVHFKILTF</sequence>
<accession>A0A3M7PLD7</accession>
<dbReference type="Pfam" id="PF14637">
    <property type="entry name" value="FNIP_M"/>
    <property type="match status" value="1"/>
</dbReference>
<dbReference type="GO" id="GO:0005737">
    <property type="term" value="C:cytoplasm"/>
    <property type="evidence" value="ECO:0007669"/>
    <property type="project" value="TreeGrafter"/>
</dbReference>
<keyword evidence="3" id="KW-1185">Reference proteome</keyword>
<proteinExistence type="predicted"/>
<dbReference type="Proteomes" id="UP000276133">
    <property type="component" value="Unassembled WGS sequence"/>
</dbReference>
<feature type="non-terminal residue" evidence="2">
    <location>
        <position position="1"/>
    </location>
</feature>
<dbReference type="GO" id="GO:0042030">
    <property type="term" value="F:ATPase inhibitor activity"/>
    <property type="evidence" value="ECO:0007669"/>
    <property type="project" value="TreeGrafter"/>
</dbReference>
<reference evidence="2 3" key="1">
    <citation type="journal article" date="2018" name="Sci. Rep.">
        <title>Genomic signatures of local adaptation to the degree of environmental predictability in rotifers.</title>
        <authorList>
            <person name="Franch-Gras L."/>
            <person name="Hahn C."/>
            <person name="Garcia-Roger E.M."/>
            <person name="Carmona M.J."/>
            <person name="Serra M."/>
            <person name="Gomez A."/>
        </authorList>
    </citation>
    <scope>NUCLEOTIDE SEQUENCE [LARGE SCALE GENOMIC DNA]</scope>
    <source>
        <strain evidence="2">HYR1</strain>
    </source>
</reference>
<dbReference type="EMBL" id="REGN01010058">
    <property type="protein sequence ID" value="RMZ99788.1"/>
    <property type="molecule type" value="Genomic_DNA"/>
</dbReference>
<protein>
    <submittedName>
        <fullName evidence="2">Folliculin-interacting 1 isoform X2</fullName>
    </submittedName>
</protein>
<comment type="caution">
    <text evidence="2">The sequence shown here is derived from an EMBL/GenBank/DDBJ whole genome shotgun (WGS) entry which is preliminary data.</text>
</comment>
<dbReference type="PANTHER" id="PTHR21634:SF9">
    <property type="entry name" value="RE13835P"/>
    <property type="match status" value="1"/>
</dbReference>
<dbReference type="AlphaFoldDB" id="A0A3M7PLD7"/>
<feature type="domain" description="Folliculin-interacting protein middle" evidence="1">
    <location>
        <begin position="189"/>
        <end position="296"/>
    </location>
</feature>
<evidence type="ECO:0000259" key="1">
    <source>
        <dbReference type="Pfam" id="PF14637"/>
    </source>
</evidence>
<evidence type="ECO:0000313" key="2">
    <source>
        <dbReference type="EMBL" id="RMZ99788.1"/>
    </source>
</evidence>
<dbReference type="InterPro" id="IPR028085">
    <property type="entry name" value="FNIP_mid_dom"/>
</dbReference>
<dbReference type="GO" id="GO:0051087">
    <property type="term" value="F:protein-folding chaperone binding"/>
    <property type="evidence" value="ECO:0007669"/>
    <property type="project" value="TreeGrafter"/>
</dbReference>